<protein>
    <submittedName>
        <fullName evidence="2">Uncharacterized protein</fullName>
    </submittedName>
</protein>
<feature type="region of interest" description="Disordered" evidence="1">
    <location>
        <begin position="85"/>
        <end position="115"/>
    </location>
</feature>
<sequence length="115" mass="11832">MARPSWHRFASGWTPGVASVVSDASPAVYQLQSNPCASSAIPSPGAGSANAAHHRQIASYNGVPAVFYTITDAVGQGGANRAMAGKRAPKQAVGLHHNNAGWVSESSPGEGEHRE</sequence>
<evidence type="ECO:0000256" key="1">
    <source>
        <dbReference type="SAM" id="MobiDB-lite"/>
    </source>
</evidence>
<reference evidence="3" key="1">
    <citation type="journal article" date="2019" name="Int. J. Syst. Evol. Microbiol.">
        <title>The Global Catalogue of Microorganisms (GCM) 10K type strain sequencing project: providing services to taxonomists for standard genome sequencing and annotation.</title>
        <authorList>
            <consortium name="The Broad Institute Genomics Platform"/>
            <consortium name="The Broad Institute Genome Sequencing Center for Infectious Disease"/>
            <person name="Wu L."/>
            <person name="Ma J."/>
        </authorList>
    </citation>
    <scope>NUCLEOTIDE SEQUENCE [LARGE SCALE GENOMIC DNA]</scope>
    <source>
        <strain evidence="3">CCUG 54939</strain>
    </source>
</reference>
<keyword evidence="3" id="KW-1185">Reference proteome</keyword>
<name>A0ABV8CQT5_9GAMM</name>
<accession>A0ABV8CQT5</accession>
<dbReference type="RefSeq" id="WP_377153565.1">
    <property type="nucleotide sequence ID" value="NZ_JBHSAF010000014.1"/>
</dbReference>
<evidence type="ECO:0000313" key="2">
    <source>
        <dbReference type="EMBL" id="MFC3914565.1"/>
    </source>
</evidence>
<comment type="caution">
    <text evidence="2">The sequence shown here is derived from an EMBL/GenBank/DDBJ whole genome shotgun (WGS) entry which is preliminary data.</text>
</comment>
<proteinExistence type="predicted"/>
<evidence type="ECO:0000313" key="3">
    <source>
        <dbReference type="Proteomes" id="UP001595692"/>
    </source>
</evidence>
<dbReference type="EMBL" id="JBHSAF010000014">
    <property type="protein sequence ID" value="MFC3914565.1"/>
    <property type="molecule type" value="Genomic_DNA"/>
</dbReference>
<dbReference type="Proteomes" id="UP001595692">
    <property type="component" value="Unassembled WGS sequence"/>
</dbReference>
<organism evidence="2 3">
    <name type="scientific">Pseudaeromonas sharmana</name>
    <dbReference type="NCBI Taxonomy" id="328412"/>
    <lineage>
        <taxon>Bacteria</taxon>
        <taxon>Pseudomonadati</taxon>
        <taxon>Pseudomonadota</taxon>
        <taxon>Gammaproteobacteria</taxon>
        <taxon>Aeromonadales</taxon>
        <taxon>Aeromonadaceae</taxon>
        <taxon>Pseudaeromonas</taxon>
    </lineage>
</organism>
<gene>
    <name evidence="2" type="ORF">ACFOSS_14005</name>
</gene>